<gene>
    <name evidence="7" type="ORF">UT84_C0018G0017</name>
</gene>
<evidence type="ECO:0000256" key="6">
    <source>
        <dbReference type="ARBA" id="ARBA00022840"/>
    </source>
</evidence>
<protein>
    <recommendedName>
        <fullName evidence="2">phosphoglycerate kinase</fullName>
        <ecNumber evidence="2">2.7.2.3</ecNumber>
    </recommendedName>
</protein>
<evidence type="ECO:0000313" key="7">
    <source>
        <dbReference type="EMBL" id="KKR49861.1"/>
    </source>
</evidence>
<evidence type="ECO:0000256" key="1">
    <source>
        <dbReference type="ARBA" id="ARBA00000642"/>
    </source>
</evidence>
<dbReference type="EC" id="2.7.2.3" evidence="2"/>
<dbReference type="AlphaFoldDB" id="A0A0G0RJ04"/>
<dbReference type="GO" id="GO:0006094">
    <property type="term" value="P:gluconeogenesis"/>
    <property type="evidence" value="ECO:0007669"/>
    <property type="project" value="TreeGrafter"/>
</dbReference>
<dbReference type="GO" id="GO:0005524">
    <property type="term" value="F:ATP binding"/>
    <property type="evidence" value="ECO:0007669"/>
    <property type="project" value="UniProtKB-KW"/>
</dbReference>
<evidence type="ECO:0000256" key="4">
    <source>
        <dbReference type="ARBA" id="ARBA00022741"/>
    </source>
</evidence>
<evidence type="ECO:0000256" key="2">
    <source>
        <dbReference type="ARBA" id="ARBA00013061"/>
    </source>
</evidence>
<dbReference type="GO" id="GO:0004618">
    <property type="term" value="F:phosphoglycerate kinase activity"/>
    <property type="evidence" value="ECO:0007669"/>
    <property type="project" value="UniProtKB-EC"/>
</dbReference>
<accession>A0A0G0RJ04</accession>
<proteinExistence type="predicted"/>
<dbReference type="GO" id="GO:0005829">
    <property type="term" value="C:cytosol"/>
    <property type="evidence" value="ECO:0007669"/>
    <property type="project" value="TreeGrafter"/>
</dbReference>
<keyword evidence="5 7" id="KW-0418">Kinase</keyword>
<dbReference type="GO" id="GO:0043531">
    <property type="term" value="F:ADP binding"/>
    <property type="evidence" value="ECO:0007669"/>
    <property type="project" value="TreeGrafter"/>
</dbReference>
<evidence type="ECO:0000256" key="3">
    <source>
        <dbReference type="ARBA" id="ARBA00022679"/>
    </source>
</evidence>
<evidence type="ECO:0000256" key="5">
    <source>
        <dbReference type="ARBA" id="ARBA00022777"/>
    </source>
</evidence>
<name>A0A0G0RJ04_9BACT</name>
<dbReference type="PANTHER" id="PTHR11406">
    <property type="entry name" value="PHOSPHOGLYCERATE KINASE"/>
    <property type="match status" value="1"/>
</dbReference>
<reference evidence="7 8" key="1">
    <citation type="journal article" date="2015" name="Nature">
        <title>rRNA introns, odd ribosomes, and small enigmatic genomes across a large radiation of phyla.</title>
        <authorList>
            <person name="Brown C.T."/>
            <person name="Hug L.A."/>
            <person name="Thomas B.C."/>
            <person name="Sharon I."/>
            <person name="Castelle C.J."/>
            <person name="Singh A."/>
            <person name="Wilkins M.J."/>
            <person name="Williams K.H."/>
            <person name="Banfield J.F."/>
        </authorList>
    </citation>
    <scope>NUCLEOTIDE SEQUENCE [LARGE SCALE GENOMIC DNA]</scope>
</reference>
<dbReference type="PATRIC" id="fig|1618405.3.peg.689"/>
<keyword evidence="3" id="KW-0808">Transferase</keyword>
<dbReference type="GO" id="GO:0006096">
    <property type="term" value="P:glycolytic process"/>
    <property type="evidence" value="ECO:0007669"/>
    <property type="project" value="InterPro"/>
</dbReference>
<dbReference type="SUPFAM" id="SSF53748">
    <property type="entry name" value="Phosphoglycerate kinase"/>
    <property type="match status" value="1"/>
</dbReference>
<dbReference type="Proteomes" id="UP000034531">
    <property type="component" value="Unassembled WGS sequence"/>
</dbReference>
<sequence length="313" mass="34737">MVNLPTINNINCTDKKILVRADFNVEDEDNPRVESIRKLILLLREKAAAKVKVISHTETKYNLASELSAEFPVVEFDMDLRNNPGEKENNLDFARQLADGWDVYINEAFSVSHREHASIVSLPKVIKENGGEVCLGLRFEKEIVSLSRVLNDQKRPLVMVISGIKEDKLPYVESFTKFADKILIGGRLSDYREKAGVEFAEKIIWADLIADKEDITIHSVEKFEEEIKTAGTIVVSGPIGKFEEEGHRQGTKRVFNAVVSNQNAYKVAGGGDTEAAISLLGFGNGFDWISVGGGAMLEFLANRTLPGIKALVE</sequence>
<dbReference type="InterPro" id="IPR015824">
    <property type="entry name" value="Phosphoglycerate_kinase_N"/>
</dbReference>
<dbReference type="InterPro" id="IPR036043">
    <property type="entry name" value="Phosphoglycerate_kinase_sf"/>
</dbReference>
<comment type="caution">
    <text evidence="7">The sequence shown here is derived from an EMBL/GenBank/DDBJ whole genome shotgun (WGS) entry which is preliminary data.</text>
</comment>
<organism evidence="7 8">
    <name type="scientific">Candidatus Curtissbacteria bacterium GW2011_GWA1_40_16</name>
    <dbReference type="NCBI Taxonomy" id="1618405"/>
    <lineage>
        <taxon>Bacteria</taxon>
        <taxon>Candidatus Curtissiibacteriota</taxon>
    </lineage>
</organism>
<comment type="catalytic activity">
    <reaction evidence="1">
        <text>(2R)-3-phosphoglycerate + ATP = (2R)-3-phospho-glyceroyl phosphate + ADP</text>
        <dbReference type="Rhea" id="RHEA:14801"/>
        <dbReference type="ChEBI" id="CHEBI:30616"/>
        <dbReference type="ChEBI" id="CHEBI:57604"/>
        <dbReference type="ChEBI" id="CHEBI:58272"/>
        <dbReference type="ChEBI" id="CHEBI:456216"/>
        <dbReference type="EC" id="2.7.2.3"/>
    </reaction>
</comment>
<evidence type="ECO:0000313" key="8">
    <source>
        <dbReference type="Proteomes" id="UP000034531"/>
    </source>
</evidence>
<dbReference type="Gene3D" id="3.40.50.1260">
    <property type="entry name" value="Phosphoglycerate kinase, N-terminal domain"/>
    <property type="match status" value="4"/>
</dbReference>
<keyword evidence="6" id="KW-0067">ATP-binding</keyword>
<keyword evidence="4" id="KW-0547">Nucleotide-binding</keyword>
<dbReference type="PANTHER" id="PTHR11406:SF23">
    <property type="entry name" value="PHOSPHOGLYCERATE KINASE 1, CHLOROPLASTIC-RELATED"/>
    <property type="match status" value="1"/>
</dbReference>
<dbReference type="EMBL" id="LBYI01000018">
    <property type="protein sequence ID" value="KKR49861.1"/>
    <property type="molecule type" value="Genomic_DNA"/>
</dbReference>
<dbReference type="InterPro" id="IPR001576">
    <property type="entry name" value="Phosphoglycerate_kinase"/>
</dbReference>
<dbReference type="Pfam" id="PF00162">
    <property type="entry name" value="PGK"/>
    <property type="match status" value="2"/>
</dbReference>